<evidence type="ECO:0000313" key="1">
    <source>
        <dbReference type="EMBL" id="TRZ12820.1"/>
    </source>
</evidence>
<keyword evidence="2" id="KW-1185">Reference proteome</keyword>
<dbReference type="EMBL" id="SWJQ01000563">
    <property type="protein sequence ID" value="TRZ12820.1"/>
    <property type="molecule type" value="Genomic_DNA"/>
</dbReference>
<proteinExistence type="predicted"/>
<accession>A0A8K1G7F0</accession>
<name>A0A8K1G7F0_9PASS</name>
<comment type="caution">
    <text evidence="1">The sequence shown here is derived from an EMBL/GenBank/DDBJ whole genome shotgun (WGS) entry which is preliminary data.</text>
</comment>
<organism evidence="1 2">
    <name type="scientific">Zosterops borbonicus</name>
    <dbReference type="NCBI Taxonomy" id="364589"/>
    <lineage>
        <taxon>Eukaryota</taxon>
        <taxon>Metazoa</taxon>
        <taxon>Chordata</taxon>
        <taxon>Craniata</taxon>
        <taxon>Vertebrata</taxon>
        <taxon>Euteleostomi</taxon>
        <taxon>Archelosauria</taxon>
        <taxon>Archosauria</taxon>
        <taxon>Dinosauria</taxon>
        <taxon>Saurischia</taxon>
        <taxon>Theropoda</taxon>
        <taxon>Coelurosauria</taxon>
        <taxon>Aves</taxon>
        <taxon>Neognathae</taxon>
        <taxon>Neoaves</taxon>
        <taxon>Telluraves</taxon>
        <taxon>Australaves</taxon>
        <taxon>Passeriformes</taxon>
        <taxon>Sylvioidea</taxon>
        <taxon>Zosteropidae</taxon>
        <taxon>Zosterops</taxon>
    </lineage>
</organism>
<gene>
    <name evidence="1" type="ORF">HGM15179_014276</name>
</gene>
<evidence type="ECO:0000313" key="2">
    <source>
        <dbReference type="Proteomes" id="UP000796761"/>
    </source>
</evidence>
<sequence>MDLQSWSLRIANLSINWEMTDNCKEKGTKSQRMVKRNPEKLEQLDLSFSKEMWRDWVILSSRLENTEAFNIVFCKENMTSSLEGGKDNAQFASVFLGADERDKKTISVIMWSLVI</sequence>
<dbReference type="Proteomes" id="UP000796761">
    <property type="component" value="Unassembled WGS sequence"/>
</dbReference>
<reference evidence="1" key="1">
    <citation type="submission" date="2019-04" db="EMBL/GenBank/DDBJ databases">
        <title>Genome assembly of Zosterops borbonicus 15179.</title>
        <authorList>
            <person name="Leroy T."/>
            <person name="Anselmetti Y."/>
            <person name="Tilak M.-K."/>
            <person name="Nabholz B."/>
        </authorList>
    </citation>
    <scope>NUCLEOTIDE SEQUENCE</scope>
    <source>
        <strain evidence="1">HGM_15179</strain>
        <tissue evidence="1">Muscle</tissue>
    </source>
</reference>
<dbReference type="AlphaFoldDB" id="A0A8K1G7F0"/>
<protein>
    <submittedName>
        <fullName evidence="1">Uncharacterized protein</fullName>
    </submittedName>
</protein>